<feature type="domain" description="GIY-YIG" evidence="2">
    <location>
        <begin position="3"/>
        <end position="80"/>
    </location>
</feature>
<reference evidence="3 4" key="1">
    <citation type="submission" date="2018-07" db="EMBL/GenBank/DDBJ databases">
        <title>Genomic Encyclopedia of Type Strains, Phase IV (KMG-IV): sequencing the most valuable type-strain genomes for metagenomic binning, comparative biology and taxonomic classification.</title>
        <authorList>
            <person name="Goeker M."/>
        </authorList>
    </citation>
    <scope>NUCLEOTIDE SEQUENCE [LARGE SCALE GENOMIC DNA]</scope>
    <source>
        <strain evidence="3 4">DSM 27016</strain>
    </source>
</reference>
<comment type="similarity">
    <text evidence="1">Belongs to the UPF0213 family.</text>
</comment>
<dbReference type="Pfam" id="PF01541">
    <property type="entry name" value="GIY-YIG"/>
    <property type="match status" value="1"/>
</dbReference>
<evidence type="ECO:0000256" key="1">
    <source>
        <dbReference type="ARBA" id="ARBA00007435"/>
    </source>
</evidence>
<keyword evidence="3" id="KW-0255">Endonuclease</keyword>
<dbReference type="InterPro" id="IPR035901">
    <property type="entry name" value="GIY-YIG_endonuc_sf"/>
</dbReference>
<sequence length="97" mass="11569">MSEHCYVYILTNKLNTVLYTGVTNDLVRRIFEHKEKMVEGFTKKYNVNKLVYYGVFSDIKSAIQREKQIKGITRQKKINLINIMNKDWKDLYRDICG</sequence>
<dbReference type="CDD" id="cd10448">
    <property type="entry name" value="GIY-YIG_unchar_3"/>
    <property type="match status" value="1"/>
</dbReference>
<keyword evidence="3" id="KW-0540">Nuclease</keyword>
<evidence type="ECO:0000313" key="4">
    <source>
        <dbReference type="Proteomes" id="UP000253034"/>
    </source>
</evidence>
<evidence type="ECO:0000313" key="3">
    <source>
        <dbReference type="EMBL" id="RCX20059.1"/>
    </source>
</evidence>
<dbReference type="PANTHER" id="PTHR34477:SF5">
    <property type="entry name" value="BSL5627 PROTEIN"/>
    <property type="match status" value="1"/>
</dbReference>
<comment type="caution">
    <text evidence="3">The sequence shown here is derived from an EMBL/GenBank/DDBJ whole genome shotgun (WGS) entry which is preliminary data.</text>
</comment>
<name>A0A369BEU3_9FIRM</name>
<dbReference type="GO" id="GO:0004519">
    <property type="term" value="F:endonuclease activity"/>
    <property type="evidence" value="ECO:0007669"/>
    <property type="project" value="UniProtKB-KW"/>
</dbReference>
<evidence type="ECO:0000259" key="2">
    <source>
        <dbReference type="PROSITE" id="PS50164"/>
    </source>
</evidence>
<dbReference type="OrthoDB" id="9807770at2"/>
<protein>
    <submittedName>
        <fullName evidence="3">Putative endonuclease</fullName>
    </submittedName>
</protein>
<dbReference type="Gene3D" id="3.40.1440.10">
    <property type="entry name" value="GIY-YIG endonuclease"/>
    <property type="match status" value="1"/>
</dbReference>
<organism evidence="3 4">
    <name type="scientific">Anaerobacterium chartisolvens</name>
    <dbReference type="NCBI Taxonomy" id="1297424"/>
    <lineage>
        <taxon>Bacteria</taxon>
        <taxon>Bacillati</taxon>
        <taxon>Bacillota</taxon>
        <taxon>Clostridia</taxon>
        <taxon>Eubacteriales</taxon>
        <taxon>Oscillospiraceae</taxon>
        <taxon>Anaerobacterium</taxon>
    </lineage>
</organism>
<dbReference type="EMBL" id="QPJT01000002">
    <property type="protein sequence ID" value="RCX20059.1"/>
    <property type="molecule type" value="Genomic_DNA"/>
</dbReference>
<dbReference type="RefSeq" id="WP_114296178.1">
    <property type="nucleotide sequence ID" value="NZ_QPJT01000002.1"/>
</dbReference>
<accession>A0A369BEU3</accession>
<dbReference type="AlphaFoldDB" id="A0A369BEU3"/>
<dbReference type="InterPro" id="IPR000305">
    <property type="entry name" value="GIY-YIG_endonuc"/>
</dbReference>
<dbReference type="PROSITE" id="PS50164">
    <property type="entry name" value="GIY_YIG"/>
    <property type="match status" value="1"/>
</dbReference>
<dbReference type="Proteomes" id="UP000253034">
    <property type="component" value="Unassembled WGS sequence"/>
</dbReference>
<dbReference type="PANTHER" id="PTHR34477">
    <property type="entry name" value="UPF0213 PROTEIN YHBQ"/>
    <property type="match status" value="1"/>
</dbReference>
<keyword evidence="4" id="KW-1185">Reference proteome</keyword>
<gene>
    <name evidence="3" type="ORF">DFR58_102128</name>
</gene>
<dbReference type="SUPFAM" id="SSF82771">
    <property type="entry name" value="GIY-YIG endonuclease"/>
    <property type="match status" value="1"/>
</dbReference>
<proteinExistence type="inferred from homology"/>
<dbReference type="InterPro" id="IPR050190">
    <property type="entry name" value="UPF0213_domain"/>
</dbReference>
<keyword evidence="3" id="KW-0378">Hydrolase</keyword>